<proteinExistence type="predicted"/>
<name>A0A1W1BH35_9ZZZZ</name>
<protein>
    <submittedName>
        <fullName evidence="1">Uncharacterized protein</fullName>
    </submittedName>
</protein>
<dbReference type="AlphaFoldDB" id="A0A1W1BH35"/>
<reference evidence="1" key="1">
    <citation type="submission" date="2016-10" db="EMBL/GenBank/DDBJ databases">
        <authorList>
            <person name="de Groot N.N."/>
        </authorList>
    </citation>
    <scope>NUCLEOTIDE SEQUENCE</scope>
</reference>
<evidence type="ECO:0000313" key="1">
    <source>
        <dbReference type="EMBL" id="SFV52870.1"/>
    </source>
</evidence>
<dbReference type="Gene3D" id="3.30.300.250">
    <property type="match status" value="1"/>
</dbReference>
<gene>
    <name evidence="1" type="ORF">MNB_SV-12-1348</name>
</gene>
<organism evidence="1">
    <name type="scientific">hydrothermal vent metagenome</name>
    <dbReference type="NCBI Taxonomy" id="652676"/>
    <lineage>
        <taxon>unclassified sequences</taxon>
        <taxon>metagenomes</taxon>
        <taxon>ecological metagenomes</taxon>
    </lineage>
</organism>
<accession>A0A1W1BH35</accession>
<sequence>MRMILSTLITLLLLTQATFALEEKEYPIDKLREQNQKIIKMVVEEISKNLPQEVDKYTKMTKIRDENLTLIYTFEINTGAKSDEAVIKEDKPRMEKAITKGVCQSSKRFLEAGVTLTYEYISASSKKELFSFTMTDSKCKKLKYD</sequence>
<dbReference type="EMBL" id="FPHE01000038">
    <property type="protein sequence ID" value="SFV52870.1"/>
    <property type="molecule type" value="Genomic_DNA"/>
</dbReference>